<dbReference type="Proteomes" id="UP000218418">
    <property type="component" value="Chromosome"/>
</dbReference>
<dbReference type="OrthoDB" id="516856at2"/>
<feature type="transmembrane region" description="Helical" evidence="1">
    <location>
        <begin position="31"/>
        <end position="55"/>
    </location>
</feature>
<keyword evidence="3" id="KW-1185">Reference proteome</keyword>
<accession>A0A1Z4LTD7</accession>
<keyword evidence="1" id="KW-0812">Transmembrane</keyword>
<reference evidence="2 3" key="1">
    <citation type="submission" date="2017-06" db="EMBL/GenBank/DDBJ databases">
        <title>Genome sequencing of cyanobaciteial culture collection at National Institute for Environmental Studies (NIES).</title>
        <authorList>
            <person name="Hirose Y."/>
            <person name="Shimura Y."/>
            <person name="Fujisawa T."/>
            <person name="Nakamura Y."/>
            <person name="Kawachi M."/>
        </authorList>
    </citation>
    <scope>NUCLEOTIDE SEQUENCE [LARGE SCALE GENOMIC DNA]</scope>
    <source>
        <strain evidence="2 3">NIES-267</strain>
    </source>
</reference>
<dbReference type="EMBL" id="AP018227">
    <property type="protein sequence ID" value="BAY84515.1"/>
    <property type="molecule type" value="Genomic_DNA"/>
</dbReference>
<proteinExistence type="predicted"/>
<sequence>MRAIKDFLINIGGGIVTGCGISGFIGHTMGVGAALAINPLLLLMGAVIGGAWVCMLRSTFASYSREPLYVIVDNG</sequence>
<keyword evidence="1" id="KW-0472">Membrane</keyword>
<evidence type="ECO:0000256" key="1">
    <source>
        <dbReference type="SAM" id="Phobius"/>
    </source>
</evidence>
<feature type="transmembrane region" description="Helical" evidence="1">
    <location>
        <begin position="7"/>
        <end position="25"/>
    </location>
</feature>
<evidence type="ECO:0000313" key="2">
    <source>
        <dbReference type="EMBL" id="BAY84515.1"/>
    </source>
</evidence>
<gene>
    <name evidence="2" type="ORF">NIES267_40110</name>
</gene>
<keyword evidence="1" id="KW-1133">Transmembrane helix</keyword>
<name>A0A1Z4LTD7_9CYAN</name>
<dbReference type="AlphaFoldDB" id="A0A1Z4LTD7"/>
<evidence type="ECO:0000313" key="3">
    <source>
        <dbReference type="Proteomes" id="UP000218418"/>
    </source>
</evidence>
<dbReference type="PROSITE" id="PS51257">
    <property type="entry name" value="PROKAR_LIPOPROTEIN"/>
    <property type="match status" value="1"/>
</dbReference>
<organism evidence="2 3">
    <name type="scientific">Calothrix parasitica NIES-267</name>
    <dbReference type="NCBI Taxonomy" id="1973488"/>
    <lineage>
        <taxon>Bacteria</taxon>
        <taxon>Bacillati</taxon>
        <taxon>Cyanobacteriota</taxon>
        <taxon>Cyanophyceae</taxon>
        <taxon>Nostocales</taxon>
        <taxon>Calotrichaceae</taxon>
        <taxon>Calothrix</taxon>
    </lineage>
</organism>
<protein>
    <submittedName>
        <fullName evidence="2">Uncharacterized protein</fullName>
    </submittedName>
</protein>